<dbReference type="NCBIfam" id="TIGR03891">
    <property type="entry name" value="thiopep_ocin"/>
    <property type="match status" value="1"/>
</dbReference>
<dbReference type="Pfam" id="PF14028">
    <property type="entry name" value="Lant_dehydr_C"/>
    <property type="match status" value="1"/>
</dbReference>
<name>A0ABU7I2W8_9SPHI</name>
<comment type="caution">
    <text evidence="3">The sequence shown here is derived from an EMBL/GenBank/DDBJ whole genome shotgun (WGS) entry which is preliminary data.</text>
</comment>
<accession>A0ABU7I2W8</accession>
<dbReference type="RefSeq" id="WP_330106205.1">
    <property type="nucleotide sequence ID" value="NZ_JAZDQT010000001.1"/>
</dbReference>
<dbReference type="Pfam" id="PF04738">
    <property type="entry name" value="Lant_dehydr_N"/>
    <property type="match status" value="2"/>
</dbReference>
<organism evidence="3 4">
    <name type="scientific">Pedobacter albus</name>
    <dbReference type="NCBI Taxonomy" id="3113905"/>
    <lineage>
        <taxon>Bacteria</taxon>
        <taxon>Pseudomonadati</taxon>
        <taxon>Bacteroidota</taxon>
        <taxon>Sphingobacteriia</taxon>
        <taxon>Sphingobacteriales</taxon>
        <taxon>Sphingobacteriaceae</taxon>
        <taxon>Pedobacter</taxon>
    </lineage>
</organism>
<dbReference type="InterPro" id="IPR006827">
    <property type="entry name" value="Lant_deHydtase_N"/>
</dbReference>
<feature type="domain" description="Thiopeptide-type bacteriocin biosynthesis" evidence="2">
    <location>
        <begin position="680"/>
        <end position="930"/>
    </location>
</feature>
<evidence type="ECO:0000259" key="2">
    <source>
        <dbReference type="Pfam" id="PF14028"/>
    </source>
</evidence>
<proteinExistence type="predicted"/>
<evidence type="ECO:0000259" key="1">
    <source>
        <dbReference type="Pfam" id="PF04738"/>
    </source>
</evidence>
<keyword evidence="4" id="KW-1185">Reference proteome</keyword>
<feature type="domain" description="Lantibiotic dehydratase N-terminal" evidence="1">
    <location>
        <begin position="28"/>
        <end position="234"/>
    </location>
</feature>
<protein>
    <submittedName>
        <fullName evidence="3">Thiopeptide-type bacteriocin biosynthesis protein</fullName>
    </submittedName>
</protein>
<sequence>MKISPNELILCRTPAFGITDRLEDKWKELKEKINESSPAFYQTIASLEADEIAKLPEKARFTIWKYFNRAKYRATPFGTFATVVPIPVAKAPTRPIQISEAIYPHHFIDWSQKEIYTQNVKKAFKYSKYYLSNSSFYLIGEEIRYVCSKNQGFELAAVARMPELETLLEHCHYPTPLHTLHELMWQQFEMDKGNTNQLLMQLIDLQLICTDAFPNITGEDYFSRINQQAKRLPSEYIIAERKLVNGAFEQQYLKQLPELVGFLTQHLQPAINCDLSDFKQAFLKKFEQKEVSLAVAMDPEIGIGYSQLEQQRQQDKLIANIKEGQQKGNGTLQIAYGPLQHFLLNQMMSKAPIQLENFKENTPTSALQLSNSFSLIFHLFEGNPVITQIGGCTANALLGRFTLANKQIENYGQQLAQLEKEANPDVLFFDLAYQAEQRVDNVNRRKMLYDHELPILTWSASAQPLDLNDILVSICGQEIVLRSKRLNKRLIPRIPSAYNYSRSDLSAYRLLCDLQYQGLYGNLNFKLQDFFPHLAHYPRVSFKDIILSPASWLIPTAFFKEKQTTVALKHLKDWLATNQIDSIFKAGTSDNILCFDPANDEDLQAFILYGKQCCEQEIYIQEGLIDHTSVVHSETGKAFLPQFIASFTHQETIYRPYANIGKARPNETHPPVLELPGGEWLYFELYLHPSRSNMVLQHFIRPFLKNNQQQFRKWFFIRYNEPSSHLRFRVQLYKKADAYAVLNEFRELIANEVTLGLIQDYKIRTYHKETERYGATRMDLVEQYFCADSRYILYLTGKSEDNEKLYLATLSLLLELYAQAIPNINDQLAFAKEIAQNFALEMNIDVDNFKRINSEFNDFKKRAAELKMPLPKLAKQALLKHFKMLMRSCSNEADKKRLLTDLIHMHVNRLFSNDQRVHETIIYHYLLRALQTKRALAALPVE</sequence>
<dbReference type="InterPro" id="IPR023809">
    <property type="entry name" value="Thiopep_bacteriocin_synth_dom"/>
</dbReference>
<gene>
    <name evidence="3" type="ORF">VRU48_01720</name>
</gene>
<dbReference type="EMBL" id="JAZDQT010000001">
    <property type="protein sequence ID" value="MEE1943805.1"/>
    <property type="molecule type" value="Genomic_DNA"/>
</dbReference>
<evidence type="ECO:0000313" key="3">
    <source>
        <dbReference type="EMBL" id="MEE1943805.1"/>
    </source>
</evidence>
<evidence type="ECO:0000313" key="4">
    <source>
        <dbReference type="Proteomes" id="UP001336835"/>
    </source>
</evidence>
<feature type="domain" description="Lantibiotic dehydratase N-terminal" evidence="1">
    <location>
        <begin position="270"/>
        <end position="603"/>
    </location>
</feature>
<dbReference type="Proteomes" id="UP001336835">
    <property type="component" value="Unassembled WGS sequence"/>
</dbReference>
<reference evidence="3 4" key="1">
    <citation type="submission" date="2024-01" db="EMBL/GenBank/DDBJ databases">
        <title>Pedobacter sp. nov., isolated from fresh soil.</title>
        <authorList>
            <person name="Le N.T.T."/>
        </authorList>
    </citation>
    <scope>NUCLEOTIDE SEQUENCE [LARGE SCALE GENOMIC DNA]</scope>
    <source>
        <strain evidence="3 4">KR3-3</strain>
    </source>
</reference>